<gene>
    <name evidence="2" type="ORF">NQ318_004857</name>
</gene>
<reference evidence="2" key="1">
    <citation type="journal article" date="2023" name="Insect Mol. Biol.">
        <title>Genome sequencing provides insights into the evolution of gene families encoding plant cell wall-degrading enzymes in longhorned beetles.</title>
        <authorList>
            <person name="Shin N.R."/>
            <person name="Okamura Y."/>
            <person name="Kirsch R."/>
            <person name="Pauchet Y."/>
        </authorList>
    </citation>
    <scope>NUCLEOTIDE SEQUENCE</scope>
    <source>
        <strain evidence="2">AMC_N1</strain>
    </source>
</reference>
<sequence>MTDYYWTTLICKKKNHKSFKKIYILEVILIDRGLLIEILILMIYEPVIILANTFISTIQYCKRLIDIQFLLNVKYYNSENVYLLIKKLHICLFIIIFRERIIRLKLNIS</sequence>
<dbReference type="AlphaFoldDB" id="A0AAV8Z2T9"/>
<keyword evidence="1" id="KW-0812">Transmembrane</keyword>
<dbReference type="EMBL" id="JAPWTK010000023">
    <property type="protein sequence ID" value="KAJ8957378.1"/>
    <property type="molecule type" value="Genomic_DNA"/>
</dbReference>
<evidence type="ECO:0000313" key="3">
    <source>
        <dbReference type="Proteomes" id="UP001162162"/>
    </source>
</evidence>
<comment type="caution">
    <text evidence="2">The sequence shown here is derived from an EMBL/GenBank/DDBJ whole genome shotgun (WGS) entry which is preliminary data.</text>
</comment>
<evidence type="ECO:0000256" key="1">
    <source>
        <dbReference type="SAM" id="Phobius"/>
    </source>
</evidence>
<feature type="transmembrane region" description="Helical" evidence="1">
    <location>
        <begin position="22"/>
        <end position="44"/>
    </location>
</feature>
<keyword evidence="1" id="KW-1133">Transmembrane helix</keyword>
<dbReference type="Proteomes" id="UP001162162">
    <property type="component" value="Unassembled WGS sequence"/>
</dbReference>
<keyword evidence="3" id="KW-1185">Reference proteome</keyword>
<feature type="transmembrane region" description="Helical" evidence="1">
    <location>
        <begin position="80"/>
        <end position="97"/>
    </location>
</feature>
<keyword evidence="1" id="KW-0472">Membrane</keyword>
<proteinExistence type="predicted"/>
<accession>A0AAV8Z2T9</accession>
<evidence type="ECO:0000313" key="2">
    <source>
        <dbReference type="EMBL" id="KAJ8957378.1"/>
    </source>
</evidence>
<protein>
    <submittedName>
        <fullName evidence="2">Uncharacterized protein</fullName>
    </submittedName>
</protein>
<organism evidence="2 3">
    <name type="scientific">Aromia moschata</name>
    <dbReference type="NCBI Taxonomy" id="1265417"/>
    <lineage>
        <taxon>Eukaryota</taxon>
        <taxon>Metazoa</taxon>
        <taxon>Ecdysozoa</taxon>
        <taxon>Arthropoda</taxon>
        <taxon>Hexapoda</taxon>
        <taxon>Insecta</taxon>
        <taxon>Pterygota</taxon>
        <taxon>Neoptera</taxon>
        <taxon>Endopterygota</taxon>
        <taxon>Coleoptera</taxon>
        <taxon>Polyphaga</taxon>
        <taxon>Cucujiformia</taxon>
        <taxon>Chrysomeloidea</taxon>
        <taxon>Cerambycidae</taxon>
        <taxon>Cerambycinae</taxon>
        <taxon>Callichromatini</taxon>
        <taxon>Aromia</taxon>
    </lineage>
</organism>
<name>A0AAV8Z2T9_9CUCU</name>